<organism evidence="2 3">
    <name type="scientific">Discina gigas</name>
    <dbReference type="NCBI Taxonomy" id="1032678"/>
    <lineage>
        <taxon>Eukaryota</taxon>
        <taxon>Fungi</taxon>
        <taxon>Dikarya</taxon>
        <taxon>Ascomycota</taxon>
        <taxon>Pezizomycotina</taxon>
        <taxon>Pezizomycetes</taxon>
        <taxon>Pezizales</taxon>
        <taxon>Discinaceae</taxon>
        <taxon>Discina</taxon>
    </lineage>
</organism>
<keyword evidence="3" id="KW-1185">Reference proteome</keyword>
<sequence length="424" mass="46756">MTQSPLRDIRELTAIASCYIGDIAPRHNKKKSIVLPTLIVNLRAEIQLSSKSFRRRSHDVPTTREGTKRERAGREILYFRPAPDNVVAIETWAREIQSYLVPSSADSNTAAAIESAFRAKFSELDLETPSSPSMFFINGEPSTALLSPSIRSRASNLSSIESDDKSVMSSAGSEYPSPHDVSPRTSGVDGRPPLHVVTKMRHTIGADNRDDYFINTPVALPPRRETILDRFFSSTAPSSPNFPPDPVPMNSIARFEALIRDIESGRDFEPRNFNPDLTAHPKRIPSPTQRALEYVSTGLLLNHSDHDEAQSEIGPRLTDSHLNVGSFSRSLSRQASEASLGTTASMAGSHVETNLGVSNNKRHSMADFSIMRLATTPPLFHLAGERRGSHSDVPRIAETCEDPGRSEFGSHPSVARPLFREFSF</sequence>
<reference evidence="2 3" key="1">
    <citation type="submission" date="2024-02" db="EMBL/GenBank/DDBJ databases">
        <title>Discinaceae phylogenomics.</title>
        <authorList>
            <person name="Dirks A.C."/>
            <person name="James T.Y."/>
        </authorList>
    </citation>
    <scope>NUCLEOTIDE SEQUENCE [LARGE SCALE GENOMIC DNA]</scope>
    <source>
        <strain evidence="2 3">ACD0624</strain>
    </source>
</reference>
<dbReference type="Proteomes" id="UP001447188">
    <property type="component" value="Unassembled WGS sequence"/>
</dbReference>
<dbReference type="EMBL" id="JBBBZM010000054">
    <property type="protein sequence ID" value="KAL0636215.1"/>
    <property type="molecule type" value="Genomic_DNA"/>
</dbReference>
<evidence type="ECO:0000313" key="2">
    <source>
        <dbReference type="EMBL" id="KAL0636215.1"/>
    </source>
</evidence>
<evidence type="ECO:0000313" key="3">
    <source>
        <dbReference type="Proteomes" id="UP001447188"/>
    </source>
</evidence>
<evidence type="ECO:0000256" key="1">
    <source>
        <dbReference type="SAM" id="MobiDB-lite"/>
    </source>
</evidence>
<gene>
    <name evidence="2" type="ORF">Q9L58_004776</name>
</gene>
<protein>
    <submittedName>
        <fullName evidence="2">Uncharacterized protein</fullName>
    </submittedName>
</protein>
<accession>A0ABR3GJX0</accession>
<proteinExistence type="predicted"/>
<feature type="region of interest" description="Disordered" evidence="1">
    <location>
        <begin position="156"/>
        <end position="192"/>
    </location>
</feature>
<comment type="caution">
    <text evidence="2">The sequence shown here is derived from an EMBL/GenBank/DDBJ whole genome shotgun (WGS) entry which is preliminary data.</text>
</comment>
<name>A0ABR3GJX0_9PEZI</name>